<proteinExistence type="predicted"/>
<gene>
    <name evidence="1" type="ORF">CWS20_00865</name>
</gene>
<dbReference type="AlphaFoldDB" id="A0A2N0ZN00"/>
<protein>
    <submittedName>
        <fullName evidence="1">Uncharacterized protein</fullName>
    </submittedName>
</protein>
<comment type="caution">
    <text evidence="1">The sequence shown here is derived from an EMBL/GenBank/DDBJ whole genome shotgun (WGS) entry which is preliminary data.</text>
</comment>
<dbReference type="Proteomes" id="UP000233343">
    <property type="component" value="Unassembled WGS sequence"/>
</dbReference>
<evidence type="ECO:0000313" key="2">
    <source>
        <dbReference type="Proteomes" id="UP000233343"/>
    </source>
</evidence>
<sequence length="66" mass="7613">MRSLSSLEKTALIKQLNSLYESQMEDLEIVALDGYVMIKLPKESERFDMSFADLTLEEINNITVEK</sequence>
<evidence type="ECO:0000313" key="1">
    <source>
        <dbReference type="EMBL" id="PKG30878.1"/>
    </source>
</evidence>
<reference evidence="1 2" key="1">
    <citation type="journal article" date="2010" name="Int. J. Syst. Evol. Microbiol.">
        <title>Bacillus horneckiae sp. nov., isolated from a spacecraft-assembly clean room.</title>
        <authorList>
            <person name="Vaishampayan P."/>
            <person name="Probst A."/>
            <person name="Krishnamurthi S."/>
            <person name="Ghosh S."/>
            <person name="Osman S."/>
            <person name="McDowall A."/>
            <person name="Ruckmani A."/>
            <person name="Mayilraj S."/>
            <person name="Venkateswaran K."/>
        </authorList>
    </citation>
    <scope>NUCLEOTIDE SEQUENCE [LARGE SCALE GENOMIC DNA]</scope>
    <source>
        <strain evidence="2">1PO1SC</strain>
    </source>
</reference>
<accession>A0A2N0ZN00</accession>
<dbReference type="RefSeq" id="WP_101226188.1">
    <property type="nucleotide sequence ID" value="NZ_JARSFA010000064.1"/>
</dbReference>
<dbReference type="EMBL" id="PISD01000003">
    <property type="protein sequence ID" value="PKG30878.1"/>
    <property type="molecule type" value="Genomic_DNA"/>
</dbReference>
<name>A0A2N0ZN00_9BACI</name>
<organism evidence="1 2">
    <name type="scientific">Cytobacillus horneckiae</name>
    <dbReference type="NCBI Taxonomy" id="549687"/>
    <lineage>
        <taxon>Bacteria</taxon>
        <taxon>Bacillati</taxon>
        <taxon>Bacillota</taxon>
        <taxon>Bacilli</taxon>
        <taxon>Bacillales</taxon>
        <taxon>Bacillaceae</taxon>
        <taxon>Cytobacillus</taxon>
    </lineage>
</organism>
<keyword evidence="2" id="KW-1185">Reference proteome</keyword>